<dbReference type="EMBL" id="JAYRBN010000100">
    <property type="protein sequence ID" value="KAL2728002.1"/>
    <property type="molecule type" value="Genomic_DNA"/>
</dbReference>
<evidence type="ECO:0000313" key="2">
    <source>
        <dbReference type="Proteomes" id="UP001607303"/>
    </source>
</evidence>
<name>A0ABD2B5J9_VESMC</name>
<protein>
    <submittedName>
        <fullName evidence="1">Uncharacterized protein</fullName>
    </submittedName>
</protein>
<dbReference type="AlphaFoldDB" id="A0ABD2B5J9"/>
<reference evidence="1 2" key="1">
    <citation type="journal article" date="2024" name="Ann. Entomol. Soc. Am.">
        <title>Genomic analyses of the southern and eastern yellowjacket wasps (Hymenoptera: Vespidae) reveal evolutionary signatures of social life.</title>
        <authorList>
            <person name="Catto M.A."/>
            <person name="Caine P.B."/>
            <person name="Orr S.E."/>
            <person name="Hunt B.G."/>
            <person name="Goodisman M.A.D."/>
        </authorList>
    </citation>
    <scope>NUCLEOTIDE SEQUENCE [LARGE SCALE GENOMIC DNA]</scope>
    <source>
        <strain evidence="1">232</strain>
        <tissue evidence="1">Head and thorax</tissue>
    </source>
</reference>
<keyword evidence="2" id="KW-1185">Reference proteome</keyword>
<dbReference type="Proteomes" id="UP001607303">
    <property type="component" value="Unassembled WGS sequence"/>
</dbReference>
<feature type="non-terminal residue" evidence="1">
    <location>
        <position position="1"/>
    </location>
</feature>
<comment type="caution">
    <text evidence="1">The sequence shown here is derived from an EMBL/GenBank/DDBJ whole genome shotgun (WGS) entry which is preliminary data.</text>
</comment>
<evidence type="ECO:0000313" key="1">
    <source>
        <dbReference type="EMBL" id="KAL2728002.1"/>
    </source>
</evidence>
<sequence length="131" mass="14865">NDRFARDQWMALESEGGARVVSKKVARKEKLRNSLVISRAAIVAGHSSGRLVYCFTMESSEPPTILATEHSWVKDQKDLIKLLLQDAFTGVTLTVTGVSRKRISQRVELLFEEFGLNPREMYSESEMGIYR</sequence>
<proteinExistence type="predicted"/>
<accession>A0ABD2B5J9</accession>
<organism evidence="1 2">
    <name type="scientific">Vespula maculifrons</name>
    <name type="common">Eastern yellow jacket</name>
    <name type="synonym">Wasp</name>
    <dbReference type="NCBI Taxonomy" id="7453"/>
    <lineage>
        <taxon>Eukaryota</taxon>
        <taxon>Metazoa</taxon>
        <taxon>Ecdysozoa</taxon>
        <taxon>Arthropoda</taxon>
        <taxon>Hexapoda</taxon>
        <taxon>Insecta</taxon>
        <taxon>Pterygota</taxon>
        <taxon>Neoptera</taxon>
        <taxon>Endopterygota</taxon>
        <taxon>Hymenoptera</taxon>
        <taxon>Apocrita</taxon>
        <taxon>Aculeata</taxon>
        <taxon>Vespoidea</taxon>
        <taxon>Vespidae</taxon>
        <taxon>Vespinae</taxon>
        <taxon>Vespula</taxon>
    </lineage>
</organism>
<gene>
    <name evidence="1" type="ORF">V1477_017278</name>
</gene>